<keyword evidence="2" id="KW-1185">Reference proteome</keyword>
<name>A0A7W6P1H5_9HYPH</name>
<protein>
    <submittedName>
        <fullName evidence="1">Uncharacterized protein</fullName>
    </submittedName>
</protein>
<sequence>MDLHIETVTDLRWVDAAQTKLVGIVKFAEFQDAAPFSFCSTAPVEYPHEADFWDRSTSGEFGTIADYVPPSVDEMRASMPPLTARQLRLGLIANGIMPSQVQSAIEAMPSGPSRENALVEWEYASSFERMHPLIASVAAGLSLTAEQVDAMWMAAVIL</sequence>
<organism evidence="1 2">
    <name type="scientific">Allorhizobium borbori</name>
    <dbReference type="NCBI Taxonomy" id="485907"/>
    <lineage>
        <taxon>Bacteria</taxon>
        <taxon>Pseudomonadati</taxon>
        <taxon>Pseudomonadota</taxon>
        <taxon>Alphaproteobacteria</taxon>
        <taxon>Hyphomicrobiales</taxon>
        <taxon>Rhizobiaceae</taxon>
        <taxon>Rhizobium/Agrobacterium group</taxon>
        <taxon>Allorhizobium</taxon>
    </lineage>
</organism>
<reference evidence="1 2" key="1">
    <citation type="submission" date="2020-08" db="EMBL/GenBank/DDBJ databases">
        <title>Genomic Encyclopedia of Type Strains, Phase IV (KMG-IV): sequencing the most valuable type-strain genomes for metagenomic binning, comparative biology and taxonomic classification.</title>
        <authorList>
            <person name="Goeker M."/>
        </authorList>
    </citation>
    <scope>NUCLEOTIDE SEQUENCE [LARGE SCALE GENOMIC DNA]</scope>
    <source>
        <strain evidence="1 2">DSM 26385</strain>
    </source>
</reference>
<dbReference type="EMBL" id="JACIDU010000007">
    <property type="protein sequence ID" value="MBB4103583.1"/>
    <property type="molecule type" value="Genomic_DNA"/>
</dbReference>
<proteinExistence type="predicted"/>
<gene>
    <name evidence="1" type="ORF">GGQ66_002141</name>
</gene>
<evidence type="ECO:0000313" key="2">
    <source>
        <dbReference type="Proteomes" id="UP000584824"/>
    </source>
</evidence>
<dbReference type="AlphaFoldDB" id="A0A7W6P1H5"/>
<evidence type="ECO:0000313" key="1">
    <source>
        <dbReference type="EMBL" id="MBB4103583.1"/>
    </source>
</evidence>
<accession>A0A7W6P1H5</accession>
<comment type="caution">
    <text evidence="1">The sequence shown here is derived from an EMBL/GenBank/DDBJ whole genome shotgun (WGS) entry which is preliminary data.</text>
</comment>
<dbReference type="RefSeq" id="WP_183792242.1">
    <property type="nucleotide sequence ID" value="NZ_JACIDU010000007.1"/>
</dbReference>
<dbReference type="Proteomes" id="UP000584824">
    <property type="component" value="Unassembled WGS sequence"/>
</dbReference>